<evidence type="ECO:0000313" key="3">
    <source>
        <dbReference type="EMBL" id="CAF1329606.1"/>
    </source>
</evidence>
<dbReference type="EMBL" id="CAJOAY010001038">
    <property type="protein sequence ID" value="CAF3781943.1"/>
    <property type="molecule type" value="Genomic_DNA"/>
</dbReference>
<accession>A0A815FRQ1</accession>
<name>A0A815FRQ1_9BILA</name>
<dbReference type="EMBL" id="CAJNOG010000593">
    <property type="protein sequence ID" value="CAF1308396.1"/>
    <property type="molecule type" value="Genomic_DNA"/>
</dbReference>
<dbReference type="EMBL" id="CAJNON010000599">
    <property type="protein sequence ID" value="CAF1329606.1"/>
    <property type="molecule type" value="Genomic_DNA"/>
</dbReference>
<dbReference type="OrthoDB" id="9992630at2759"/>
<dbReference type="Proteomes" id="UP000663881">
    <property type="component" value="Unassembled WGS sequence"/>
</dbReference>
<dbReference type="AlphaFoldDB" id="A0A815FRQ1"/>
<evidence type="ECO:0000313" key="2">
    <source>
        <dbReference type="EMBL" id="CAF1308396.1"/>
    </source>
</evidence>
<evidence type="ECO:0000313" key="6">
    <source>
        <dbReference type="Proteomes" id="UP000663891"/>
    </source>
</evidence>
<protein>
    <submittedName>
        <fullName evidence="3">Uncharacterized protein</fullName>
    </submittedName>
</protein>
<reference evidence="3" key="1">
    <citation type="submission" date="2021-02" db="EMBL/GenBank/DDBJ databases">
        <authorList>
            <person name="Nowell W R."/>
        </authorList>
    </citation>
    <scope>NUCLEOTIDE SEQUENCE</scope>
</reference>
<dbReference type="Proteomes" id="UP000663845">
    <property type="component" value="Unassembled WGS sequence"/>
</dbReference>
<proteinExistence type="predicted"/>
<dbReference type="Proteomes" id="UP000663844">
    <property type="component" value="Unassembled WGS sequence"/>
</dbReference>
<evidence type="ECO:0000313" key="5">
    <source>
        <dbReference type="EMBL" id="CAF3781943.1"/>
    </source>
</evidence>
<comment type="caution">
    <text evidence="3">The sequence shown here is derived from an EMBL/GenBank/DDBJ whole genome shotgun (WGS) entry which is preliminary data.</text>
</comment>
<evidence type="ECO:0000256" key="1">
    <source>
        <dbReference type="SAM" id="MobiDB-lite"/>
    </source>
</evidence>
<feature type="region of interest" description="Disordered" evidence="1">
    <location>
        <begin position="1"/>
        <end position="27"/>
    </location>
</feature>
<sequence>MVTLTTTTKVSQSIEEPSQSYNDEQHSTSVLADHRHHQTIDESKPLVFNDDENLSINSKEQEYYNNYYRHHPNQATWPQVVEKRYANKLARARSSGISGSDSRLWAIPYRFGKRAAAAAMPYRFGKRAAAMHFRLGKKNAAL</sequence>
<dbReference type="EMBL" id="CAJOAZ010000942">
    <property type="protein sequence ID" value="CAF3738926.1"/>
    <property type="molecule type" value="Genomic_DNA"/>
</dbReference>
<gene>
    <name evidence="2" type="ORF">JYZ213_LOCUS32712</name>
    <name evidence="5" type="ORF">OKA104_LOCUS17418</name>
    <name evidence="4" type="ORF">OXD698_LOCUS14754</name>
    <name evidence="3" type="ORF">VCS650_LOCUS32609</name>
</gene>
<evidence type="ECO:0000313" key="4">
    <source>
        <dbReference type="EMBL" id="CAF3738926.1"/>
    </source>
</evidence>
<dbReference type="Proteomes" id="UP000663891">
    <property type="component" value="Unassembled WGS sequence"/>
</dbReference>
<organism evidence="3 6">
    <name type="scientific">Adineta steineri</name>
    <dbReference type="NCBI Taxonomy" id="433720"/>
    <lineage>
        <taxon>Eukaryota</taxon>
        <taxon>Metazoa</taxon>
        <taxon>Spiralia</taxon>
        <taxon>Gnathifera</taxon>
        <taxon>Rotifera</taxon>
        <taxon>Eurotatoria</taxon>
        <taxon>Bdelloidea</taxon>
        <taxon>Adinetida</taxon>
        <taxon>Adinetidae</taxon>
        <taxon>Adineta</taxon>
    </lineage>
</organism>